<dbReference type="GO" id="GO:0008270">
    <property type="term" value="F:zinc ion binding"/>
    <property type="evidence" value="ECO:0007669"/>
    <property type="project" value="UniProtKB-KW"/>
</dbReference>
<dbReference type="SMART" id="SM00671">
    <property type="entry name" value="SEL1"/>
    <property type="match status" value="2"/>
</dbReference>
<dbReference type="PROSITE" id="PS01360">
    <property type="entry name" value="ZF_MYND_1"/>
    <property type="match status" value="1"/>
</dbReference>
<dbReference type="InterPro" id="IPR011990">
    <property type="entry name" value="TPR-like_helical_dom_sf"/>
</dbReference>
<evidence type="ECO:0000256" key="3">
    <source>
        <dbReference type="ARBA" id="ARBA00022833"/>
    </source>
</evidence>
<dbReference type="EMBL" id="JATAAI010000062">
    <property type="protein sequence ID" value="KAK1732634.1"/>
    <property type="molecule type" value="Genomic_DNA"/>
</dbReference>
<reference evidence="6" key="1">
    <citation type="submission" date="2023-06" db="EMBL/GenBank/DDBJ databases">
        <title>Survivors Of The Sea: Transcriptome response of Skeletonema marinoi to long-term dormancy.</title>
        <authorList>
            <person name="Pinder M.I.M."/>
            <person name="Kourtchenko O."/>
            <person name="Robertson E.K."/>
            <person name="Larsson T."/>
            <person name="Maumus F."/>
            <person name="Osuna-Cruz C.M."/>
            <person name="Vancaester E."/>
            <person name="Stenow R."/>
            <person name="Vandepoele K."/>
            <person name="Ploug H."/>
            <person name="Bruchert V."/>
            <person name="Godhe A."/>
            <person name="Topel M."/>
        </authorList>
    </citation>
    <scope>NUCLEOTIDE SEQUENCE</scope>
    <source>
        <strain evidence="6">R05AC</strain>
    </source>
</reference>
<feature type="domain" description="MYND-type" evidence="5">
    <location>
        <begin position="8"/>
        <end position="49"/>
    </location>
</feature>
<evidence type="ECO:0000256" key="4">
    <source>
        <dbReference type="PROSITE-ProRule" id="PRU00134"/>
    </source>
</evidence>
<evidence type="ECO:0000259" key="5">
    <source>
        <dbReference type="PROSITE" id="PS50865"/>
    </source>
</evidence>
<dbReference type="InterPro" id="IPR052945">
    <property type="entry name" value="Mitotic_Regulator"/>
</dbReference>
<dbReference type="AlphaFoldDB" id="A0AAD8XS85"/>
<dbReference type="SUPFAM" id="SSF81901">
    <property type="entry name" value="HCP-like"/>
    <property type="match status" value="1"/>
</dbReference>
<sequence>MSEDNIMCASCGIAEVDDVQLKKCADCDLVKYCSEKCQGEHKLQHKEACKKRAAELRDELLFKVPESSHRGDCPICMMPLPLDLSKSITKVCCSIIICDGCNYANHKREFEERRDRPTCPFCRKPAPRKGTGELEKCSRDRIEANDPVAMTQEGAEHEQKGDDIRAIEYYTKAAELGDADAHYQLAGLYRNGHGVEKDMGKVIYHLEEAAISGHPTARCDLGCGEWNDGNAERAMRHFIIAANLGHDDSMKMLMAAYRGGLVSKEELAAALRAHHAAVDATKSPQRDAGEEFFRNLGRKF</sequence>
<dbReference type="PANTHER" id="PTHR43628">
    <property type="entry name" value="ACTIVATOR OF C KINASE PROTEIN 1-RELATED"/>
    <property type="match status" value="1"/>
</dbReference>
<keyword evidence="3" id="KW-0862">Zinc</keyword>
<dbReference type="Pfam" id="PF01753">
    <property type="entry name" value="zf-MYND"/>
    <property type="match status" value="1"/>
</dbReference>
<dbReference type="InterPro" id="IPR006597">
    <property type="entry name" value="Sel1-like"/>
</dbReference>
<name>A0AAD8XS85_9STRA</name>
<evidence type="ECO:0000313" key="7">
    <source>
        <dbReference type="Proteomes" id="UP001224775"/>
    </source>
</evidence>
<dbReference type="PROSITE" id="PS50865">
    <property type="entry name" value="ZF_MYND_2"/>
    <property type="match status" value="1"/>
</dbReference>
<evidence type="ECO:0000256" key="1">
    <source>
        <dbReference type="ARBA" id="ARBA00022723"/>
    </source>
</evidence>
<proteinExistence type="predicted"/>
<evidence type="ECO:0000313" key="6">
    <source>
        <dbReference type="EMBL" id="KAK1732634.1"/>
    </source>
</evidence>
<dbReference type="Pfam" id="PF08238">
    <property type="entry name" value="Sel1"/>
    <property type="match status" value="3"/>
</dbReference>
<dbReference type="Gene3D" id="6.10.140.2220">
    <property type="match status" value="1"/>
</dbReference>
<gene>
    <name evidence="6" type="ORF">QTG54_016695</name>
</gene>
<protein>
    <submittedName>
        <fullName evidence="6">Zf-MYND and TPR domain-containing protein</fullName>
    </submittedName>
</protein>
<organism evidence="6 7">
    <name type="scientific">Skeletonema marinoi</name>
    <dbReference type="NCBI Taxonomy" id="267567"/>
    <lineage>
        <taxon>Eukaryota</taxon>
        <taxon>Sar</taxon>
        <taxon>Stramenopiles</taxon>
        <taxon>Ochrophyta</taxon>
        <taxon>Bacillariophyta</taxon>
        <taxon>Coscinodiscophyceae</taxon>
        <taxon>Thalassiosirophycidae</taxon>
        <taxon>Thalassiosirales</taxon>
        <taxon>Skeletonemataceae</taxon>
        <taxon>Skeletonema</taxon>
        <taxon>Skeletonema marinoi-dohrnii complex</taxon>
    </lineage>
</organism>
<keyword evidence="1" id="KW-0479">Metal-binding</keyword>
<dbReference type="Proteomes" id="UP001224775">
    <property type="component" value="Unassembled WGS sequence"/>
</dbReference>
<dbReference type="SUPFAM" id="SSF144232">
    <property type="entry name" value="HIT/MYND zinc finger-like"/>
    <property type="match status" value="1"/>
</dbReference>
<keyword evidence="2 4" id="KW-0863">Zinc-finger</keyword>
<accession>A0AAD8XS85</accession>
<comment type="caution">
    <text evidence="6">The sequence shown here is derived from an EMBL/GenBank/DDBJ whole genome shotgun (WGS) entry which is preliminary data.</text>
</comment>
<dbReference type="InterPro" id="IPR002893">
    <property type="entry name" value="Znf_MYND"/>
</dbReference>
<evidence type="ECO:0000256" key="2">
    <source>
        <dbReference type="ARBA" id="ARBA00022771"/>
    </source>
</evidence>
<dbReference type="Gene3D" id="1.25.40.10">
    <property type="entry name" value="Tetratricopeptide repeat domain"/>
    <property type="match status" value="1"/>
</dbReference>
<keyword evidence="7" id="KW-1185">Reference proteome</keyword>
<dbReference type="PANTHER" id="PTHR43628:SF1">
    <property type="entry name" value="CHITIN SYNTHASE REGULATORY FACTOR 2-RELATED"/>
    <property type="match status" value="1"/>
</dbReference>